<dbReference type="Proteomes" id="UP000152727">
    <property type="component" value="Segment"/>
</dbReference>
<name>A0A077CZD6_9RHAB</name>
<organism evidence="1 2">
    <name type="scientific">Hapavirus flanders</name>
    <dbReference type="NCBI Taxonomy" id="1972612"/>
    <lineage>
        <taxon>Viruses</taxon>
        <taxon>Riboviria</taxon>
        <taxon>Orthornavirae</taxon>
        <taxon>Negarnaviricota</taxon>
        <taxon>Haploviricotina</taxon>
        <taxon>Monjiviricetes</taxon>
        <taxon>Mononegavirales</taxon>
        <taxon>Rhabdoviridae</taxon>
        <taxon>Alpharhabdovirinae</taxon>
        <taxon>Hapavirus</taxon>
    </lineage>
</organism>
<keyword evidence="2" id="KW-1185">Reference proteome</keyword>
<evidence type="ECO:0000313" key="2">
    <source>
        <dbReference type="Proteomes" id="UP000152727"/>
    </source>
</evidence>
<evidence type="ECO:0000313" key="1">
    <source>
        <dbReference type="EMBL" id="AIL23163.1"/>
    </source>
</evidence>
<dbReference type="EMBL" id="KJ958896">
    <property type="protein sequence ID" value="AIL23163.1"/>
    <property type="molecule type" value="Viral_cRNA"/>
</dbReference>
<accession>A0A077CZD6</accession>
<protein>
    <submittedName>
        <fullName evidence="1">U1 protein</fullName>
    </submittedName>
</protein>
<proteinExistence type="predicted"/>
<sequence length="161" mass="18617">MDLYINIGITFHYNNSYLDNDSLNWIISRMIYDCVRESGIPGDVAAFAINMAWEHVDISFDSDKITHGYCWLQEAVSLPGTPKDLDKLNNTFSSRGNFFIQGDEALGEVEYVFFVAEPTLQEGRPWNMLWHPIFVDPQAYHVKRNPDVVAYKFGFQHLIYP</sequence>
<reference evidence="1 2" key="1">
    <citation type="submission" date="2014-06" db="EMBL/GenBank/DDBJ databases">
        <title>The first morphological and molecular isolation of the Flanders virus (Rhabdoviridae) in South America, isolated from ave (Ramphocelus carbo) captured in Acre-Brazil.</title>
        <authorList>
            <person name="Queiroz A.L.N."/>
            <person name="Medeiros D.B.A."/>
            <person name="Nunes M.R.T."/>
            <person name="Cardoso J.F."/>
            <person name="Diniz J.A.P."/>
            <person name="Tesh R.B."/>
            <person name="Vasconcelos P.F.C."/>
        </authorList>
    </citation>
    <scope>NUCLEOTIDE SEQUENCE [LARGE SCALE GENOMIC DNA]</scope>
    <source>
        <strain evidence="1">BE AN 781455</strain>
    </source>
</reference>